<dbReference type="InterPro" id="IPR028133">
    <property type="entry name" value="Dynamitin"/>
</dbReference>
<protein>
    <submittedName>
        <fullName evidence="5">Dynactin subunit 2</fullName>
    </submittedName>
</protein>
<name>A0A1D1XWG1_9ARAE</name>
<comment type="subcellular location">
    <subcellularLocation>
        <location evidence="1">Cytoplasm</location>
    </subcellularLocation>
</comment>
<evidence type="ECO:0000256" key="1">
    <source>
        <dbReference type="ARBA" id="ARBA00004496"/>
    </source>
</evidence>
<dbReference type="GO" id="GO:0007017">
    <property type="term" value="P:microtubule-based process"/>
    <property type="evidence" value="ECO:0007669"/>
    <property type="project" value="InterPro"/>
</dbReference>
<dbReference type="PANTHER" id="PTHR15346">
    <property type="entry name" value="DYNACTIN SUBUNIT"/>
    <property type="match status" value="1"/>
</dbReference>
<organism evidence="5">
    <name type="scientific">Anthurium amnicola</name>
    <dbReference type="NCBI Taxonomy" id="1678845"/>
    <lineage>
        <taxon>Eukaryota</taxon>
        <taxon>Viridiplantae</taxon>
        <taxon>Streptophyta</taxon>
        <taxon>Embryophyta</taxon>
        <taxon>Tracheophyta</taxon>
        <taxon>Spermatophyta</taxon>
        <taxon>Magnoliopsida</taxon>
        <taxon>Liliopsida</taxon>
        <taxon>Araceae</taxon>
        <taxon>Pothoideae</taxon>
        <taxon>Potheae</taxon>
        <taxon>Anthurium</taxon>
    </lineage>
</organism>
<proteinExistence type="predicted"/>
<dbReference type="Pfam" id="PF04912">
    <property type="entry name" value="Dynamitin"/>
    <property type="match status" value="1"/>
</dbReference>
<evidence type="ECO:0000256" key="4">
    <source>
        <dbReference type="SAM" id="MobiDB-lite"/>
    </source>
</evidence>
<accession>A0A1D1XWG1</accession>
<dbReference type="GO" id="GO:0005869">
    <property type="term" value="C:dynactin complex"/>
    <property type="evidence" value="ECO:0007669"/>
    <property type="project" value="InterPro"/>
</dbReference>
<feature type="region of interest" description="Disordered" evidence="4">
    <location>
        <begin position="213"/>
        <end position="235"/>
    </location>
</feature>
<evidence type="ECO:0000313" key="5">
    <source>
        <dbReference type="EMBL" id="JAT46745.1"/>
    </source>
</evidence>
<dbReference type="GO" id="GO:0005737">
    <property type="term" value="C:cytoplasm"/>
    <property type="evidence" value="ECO:0007669"/>
    <property type="project" value="UniProtKB-SubCell"/>
</dbReference>
<keyword evidence="3" id="KW-0175">Coiled coil</keyword>
<evidence type="ECO:0000256" key="3">
    <source>
        <dbReference type="SAM" id="Coils"/>
    </source>
</evidence>
<keyword evidence="2" id="KW-0963">Cytoplasm</keyword>
<dbReference type="EMBL" id="GDJX01021191">
    <property type="protein sequence ID" value="JAT46745.1"/>
    <property type="molecule type" value="Transcribed_RNA"/>
</dbReference>
<feature type="non-terminal residue" evidence="5">
    <location>
        <position position="1"/>
    </location>
</feature>
<reference evidence="5" key="1">
    <citation type="submission" date="2015-07" db="EMBL/GenBank/DDBJ databases">
        <title>Transcriptome Assembly of Anthurium amnicola.</title>
        <authorList>
            <person name="Suzuki J."/>
        </authorList>
    </citation>
    <scope>NUCLEOTIDE SEQUENCE</scope>
</reference>
<dbReference type="AlphaFoldDB" id="A0A1D1XWG1"/>
<sequence>LALKTLQFKFDSFFGIARRMSSKYSALPDIDTQQDVYETPDSPDETEVSDDGFLNVEEPNEDIVRDKISPGEAADKFKSSDVNGDESELNRATRHKKQIYKKFVNQAYLDTTEYEIVPRDPTLQETPIQKLRRLTFEIQELKEEVENKKDDTESPQVPQNVLSSYITNLNNNLTSISQSLEDSNISDDKDGTIIKQAELGKRLIHQLQTFKNMGMPKENGTSEEKVNGEATNGTVDENAKNTITYELYYSPETTRLHTLAKTNELDERIAALEKLVGTAHGQNFEDLSISITNTNLIAAMDKLDQQMQILAQPRHLESVSRKAKTLVGELEKVNELKQKELSNGGFITYETEEKINYLFALLDKLDPLMSIAPALVNRLKSLQQLHQEATVFSETINMLSNEQNKIKEELKSLDDVTEKLEKSFEVNDATVKRNVDVVDARINDLAERLDKLLKNRK</sequence>
<evidence type="ECO:0000256" key="2">
    <source>
        <dbReference type="ARBA" id="ARBA00022490"/>
    </source>
</evidence>
<gene>
    <name evidence="5" type="primary">dynB</name>
    <name evidence="5" type="ORF">g.16096</name>
</gene>
<feature type="coiled-coil region" evidence="3">
    <location>
        <begin position="396"/>
        <end position="455"/>
    </location>
</feature>